<name>A0A8K0CGD7_IGNLU</name>
<sequence>MISSKCKPLCSRHSFNRALKLPMTARQHPEASILAPTEFCRGAALNLCVKCEIMMIYARSKQQHAYESKGTEAPPKHFSCSQCFKRYASKTALNRHLRYDCGKEPMFKCSACPYKAHQKIHVQKHFNNIHSKIAFVTGATNCSN</sequence>
<proteinExistence type="predicted"/>
<comment type="caution">
    <text evidence="3">The sequence shown here is derived from an EMBL/GenBank/DDBJ whole genome shotgun (WGS) entry which is preliminary data.</text>
</comment>
<dbReference type="PROSITE" id="PS50157">
    <property type="entry name" value="ZINC_FINGER_C2H2_2"/>
    <property type="match status" value="1"/>
</dbReference>
<evidence type="ECO:0000259" key="2">
    <source>
        <dbReference type="PROSITE" id="PS50157"/>
    </source>
</evidence>
<keyword evidence="1" id="KW-0862">Zinc</keyword>
<reference evidence="3" key="1">
    <citation type="submission" date="2019-08" db="EMBL/GenBank/DDBJ databases">
        <title>The genome of the North American firefly Photinus pyralis.</title>
        <authorList>
            <consortium name="Photinus pyralis genome working group"/>
            <person name="Fallon T.R."/>
            <person name="Sander Lower S.E."/>
            <person name="Weng J.-K."/>
        </authorList>
    </citation>
    <scope>NUCLEOTIDE SEQUENCE</scope>
    <source>
        <strain evidence="3">TRF0915ILg1</strain>
        <tissue evidence="3">Whole body</tissue>
    </source>
</reference>
<accession>A0A8K0CGD7</accession>
<keyword evidence="4" id="KW-1185">Reference proteome</keyword>
<dbReference type="SMART" id="SM00355">
    <property type="entry name" value="ZnF_C2H2"/>
    <property type="match status" value="2"/>
</dbReference>
<dbReference type="AlphaFoldDB" id="A0A8K0CGD7"/>
<dbReference type="InterPro" id="IPR036236">
    <property type="entry name" value="Znf_C2H2_sf"/>
</dbReference>
<dbReference type="InterPro" id="IPR013087">
    <property type="entry name" value="Znf_C2H2_type"/>
</dbReference>
<dbReference type="Gene3D" id="3.30.160.60">
    <property type="entry name" value="Classic Zinc Finger"/>
    <property type="match status" value="1"/>
</dbReference>
<organism evidence="3 4">
    <name type="scientific">Ignelater luminosus</name>
    <name type="common">Cucubano</name>
    <name type="synonym">Pyrophorus luminosus</name>
    <dbReference type="NCBI Taxonomy" id="2038154"/>
    <lineage>
        <taxon>Eukaryota</taxon>
        <taxon>Metazoa</taxon>
        <taxon>Ecdysozoa</taxon>
        <taxon>Arthropoda</taxon>
        <taxon>Hexapoda</taxon>
        <taxon>Insecta</taxon>
        <taxon>Pterygota</taxon>
        <taxon>Neoptera</taxon>
        <taxon>Endopterygota</taxon>
        <taxon>Coleoptera</taxon>
        <taxon>Polyphaga</taxon>
        <taxon>Elateriformia</taxon>
        <taxon>Elateroidea</taxon>
        <taxon>Elateridae</taxon>
        <taxon>Agrypninae</taxon>
        <taxon>Pyrophorini</taxon>
        <taxon>Ignelater</taxon>
    </lineage>
</organism>
<evidence type="ECO:0000313" key="4">
    <source>
        <dbReference type="Proteomes" id="UP000801492"/>
    </source>
</evidence>
<dbReference type="OrthoDB" id="10004641at2759"/>
<evidence type="ECO:0000256" key="1">
    <source>
        <dbReference type="PROSITE-ProRule" id="PRU00042"/>
    </source>
</evidence>
<keyword evidence="1" id="KW-0479">Metal-binding</keyword>
<gene>
    <name evidence="3" type="ORF">ILUMI_19383</name>
</gene>
<protein>
    <recommendedName>
        <fullName evidence="2">C2H2-type domain-containing protein</fullName>
    </recommendedName>
</protein>
<dbReference type="EMBL" id="VTPC01086417">
    <property type="protein sequence ID" value="KAF2886790.1"/>
    <property type="molecule type" value="Genomic_DNA"/>
</dbReference>
<dbReference type="Proteomes" id="UP000801492">
    <property type="component" value="Unassembled WGS sequence"/>
</dbReference>
<keyword evidence="1" id="KW-0863">Zinc-finger</keyword>
<feature type="domain" description="C2H2-type" evidence="2">
    <location>
        <begin position="78"/>
        <end position="105"/>
    </location>
</feature>
<evidence type="ECO:0000313" key="3">
    <source>
        <dbReference type="EMBL" id="KAF2886790.1"/>
    </source>
</evidence>
<dbReference type="SUPFAM" id="SSF57667">
    <property type="entry name" value="beta-beta-alpha zinc fingers"/>
    <property type="match status" value="1"/>
</dbReference>
<dbReference type="GO" id="GO:0008270">
    <property type="term" value="F:zinc ion binding"/>
    <property type="evidence" value="ECO:0007669"/>
    <property type="project" value="UniProtKB-KW"/>
</dbReference>